<feature type="transmembrane region" description="Helical" evidence="1">
    <location>
        <begin position="43"/>
        <end position="63"/>
    </location>
</feature>
<dbReference type="AlphaFoldDB" id="A0A8D4UUB9"/>
<dbReference type="Proteomes" id="UP000320585">
    <property type="component" value="Chromosome"/>
</dbReference>
<dbReference type="EMBL" id="AP019697">
    <property type="protein sequence ID" value="BBK25049.1"/>
    <property type="molecule type" value="Genomic_DNA"/>
</dbReference>
<evidence type="ECO:0008006" key="4">
    <source>
        <dbReference type="Google" id="ProtNLM"/>
    </source>
</evidence>
<keyword evidence="1" id="KW-0472">Membrane</keyword>
<proteinExistence type="predicted"/>
<reference evidence="3" key="1">
    <citation type="submission" date="2019-05" db="EMBL/GenBank/DDBJ databases">
        <title>Complete genome sequencing of Dialister sp. strain 5BBH33.</title>
        <authorList>
            <person name="Sakamoto M."/>
            <person name="Murakami T."/>
            <person name="Mori H."/>
        </authorList>
    </citation>
    <scope>NUCLEOTIDE SEQUENCE [LARGE SCALE GENOMIC DNA]</scope>
    <source>
        <strain evidence="3">5BBH33</strain>
    </source>
</reference>
<sequence length="130" mass="14519">MLYQNAQMVRFGYTAAADYSVSDAGIGRSSERDTLFSLQIKRVFYAALMLIMPVVLMLFLQGINAQEEHVMLESRSAVMEMTKSNAVLKLEVSKLEAPVRIQKIAELNLGMRLPAHALYGHEDGVEVRQG</sequence>
<accession>A0A8D4UUB9</accession>
<dbReference type="RefSeq" id="WP_022382131.1">
    <property type="nucleotide sequence ID" value="NZ_DAVZWT010000020.1"/>
</dbReference>
<dbReference type="KEGG" id="dho:Dia5BBH33_09840"/>
<organism evidence="2 3">
    <name type="scientific">Dialister hominis</name>
    <dbReference type="NCBI Taxonomy" id="2582419"/>
    <lineage>
        <taxon>Bacteria</taxon>
        <taxon>Bacillati</taxon>
        <taxon>Bacillota</taxon>
        <taxon>Negativicutes</taxon>
        <taxon>Veillonellales</taxon>
        <taxon>Veillonellaceae</taxon>
        <taxon>Dialister</taxon>
    </lineage>
</organism>
<keyword evidence="1" id="KW-0812">Transmembrane</keyword>
<keyword evidence="1" id="KW-1133">Transmembrane helix</keyword>
<evidence type="ECO:0000313" key="2">
    <source>
        <dbReference type="EMBL" id="BBK25049.1"/>
    </source>
</evidence>
<keyword evidence="3" id="KW-1185">Reference proteome</keyword>
<protein>
    <recommendedName>
        <fullName evidence="4">Cell division protein FtsL</fullName>
    </recommendedName>
</protein>
<name>A0A8D4UUB9_9FIRM</name>
<gene>
    <name evidence="2" type="ORF">Dia5BBH33_09840</name>
</gene>
<evidence type="ECO:0000313" key="3">
    <source>
        <dbReference type="Proteomes" id="UP000320585"/>
    </source>
</evidence>
<evidence type="ECO:0000256" key="1">
    <source>
        <dbReference type="SAM" id="Phobius"/>
    </source>
</evidence>